<accession>A0A644ZCN9</accession>
<evidence type="ECO:0000313" key="2">
    <source>
        <dbReference type="EMBL" id="MPM38636.1"/>
    </source>
</evidence>
<dbReference type="Pfam" id="PF26079">
    <property type="entry name" value="Baseplate_J_C"/>
    <property type="match status" value="1"/>
</dbReference>
<feature type="domain" description="Baseplate J-like C-terminal" evidence="1">
    <location>
        <begin position="42"/>
        <end position="120"/>
    </location>
</feature>
<name>A0A644ZCN9_9ZZZZ</name>
<evidence type="ECO:0000259" key="1">
    <source>
        <dbReference type="Pfam" id="PF26079"/>
    </source>
</evidence>
<comment type="caution">
    <text evidence="2">The sequence shown here is derived from an EMBL/GenBank/DDBJ whole genome shotgun (WGS) entry which is preliminary data.</text>
</comment>
<protein>
    <recommendedName>
        <fullName evidence="1">Baseplate J-like C-terminal domain-containing protein</fullName>
    </recommendedName>
</protein>
<dbReference type="AlphaFoldDB" id="A0A644ZCN9"/>
<gene>
    <name evidence="2" type="ORF">SDC9_85266</name>
</gene>
<organism evidence="2">
    <name type="scientific">bioreactor metagenome</name>
    <dbReference type="NCBI Taxonomy" id="1076179"/>
    <lineage>
        <taxon>unclassified sequences</taxon>
        <taxon>metagenomes</taxon>
        <taxon>ecological metagenomes</taxon>
    </lineage>
</organism>
<dbReference type="InterPro" id="IPR058530">
    <property type="entry name" value="Baseplate_J-like_C"/>
</dbReference>
<proteinExistence type="predicted"/>
<sequence length="124" mass="13310">MGHFVSKSGIVGVTSFPHTSHRRCCNGGGSHADSRCHSGKSIALEDGSGLADAKTAIEQYIHDYLDEIAFQAVPLSYYRIGDRIFNAPGVQDIASYTINGGVASIPAAVGEFFRLQEVTVYETQ</sequence>
<dbReference type="EMBL" id="VSSQ01008352">
    <property type="protein sequence ID" value="MPM38636.1"/>
    <property type="molecule type" value="Genomic_DNA"/>
</dbReference>
<reference evidence="2" key="1">
    <citation type="submission" date="2019-08" db="EMBL/GenBank/DDBJ databases">
        <authorList>
            <person name="Kucharzyk K."/>
            <person name="Murdoch R.W."/>
            <person name="Higgins S."/>
            <person name="Loffler F."/>
        </authorList>
    </citation>
    <scope>NUCLEOTIDE SEQUENCE</scope>
</reference>